<evidence type="ECO:0000256" key="1">
    <source>
        <dbReference type="SAM" id="MobiDB-lite"/>
    </source>
</evidence>
<reference evidence="2 3" key="1">
    <citation type="submission" date="2023-01" db="EMBL/GenBank/DDBJ databases">
        <title>Analysis of 21 Apiospora genomes using comparative genomics revels a genus with tremendous synthesis potential of carbohydrate active enzymes and secondary metabolites.</title>
        <authorList>
            <person name="Sorensen T."/>
        </authorList>
    </citation>
    <scope>NUCLEOTIDE SEQUENCE [LARGE SCALE GENOMIC DNA]</scope>
    <source>
        <strain evidence="2 3">CBS 24483</strain>
    </source>
</reference>
<sequence length="93" mass="10533">MAGTFTAREQQLTIIAWGYFETEPKGSWSSSRTMTWRSRCSVYEYSEIYHEHLSLYGGADSLAGRTSASPAATRRSVFSILEETEKEDDEEPP</sequence>
<accession>A0ABR1Q2G6</accession>
<keyword evidence="3" id="KW-1185">Reference proteome</keyword>
<name>A0ABR1Q2G6_9PEZI</name>
<comment type="caution">
    <text evidence="2">The sequence shown here is derived from an EMBL/GenBank/DDBJ whole genome shotgun (WGS) entry which is preliminary data.</text>
</comment>
<organism evidence="2 3">
    <name type="scientific">Apiospora aurea</name>
    <dbReference type="NCBI Taxonomy" id="335848"/>
    <lineage>
        <taxon>Eukaryota</taxon>
        <taxon>Fungi</taxon>
        <taxon>Dikarya</taxon>
        <taxon>Ascomycota</taxon>
        <taxon>Pezizomycotina</taxon>
        <taxon>Sordariomycetes</taxon>
        <taxon>Xylariomycetidae</taxon>
        <taxon>Amphisphaeriales</taxon>
        <taxon>Apiosporaceae</taxon>
        <taxon>Apiospora</taxon>
    </lineage>
</organism>
<feature type="region of interest" description="Disordered" evidence="1">
    <location>
        <begin position="63"/>
        <end position="93"/>
    </location>
</feature>
<dbReference type="EMBL" id="JAQQWE010000007">
    <property type="protein sequence ID" value="KAK7946198.1"/>
    <property type="molecule type" value="Genomic_DNA"/>
</dbReference>
<feature type="compositionally biased region" description="Acidic residues" evidence="1">
    <location>
        <begin position="82"/>
        <end position="93"/>
    </location>
</feature>
<dbReference type="RefSeq" id="XP_066696232.1">
    <property type="nucleotide sequence ID" value="XM_066846741.1"/>
</dbReference>
<evidence type="ECO:0000313" key="2">
    <source>
        <dbReference type="EMBL" id="KAK7946198.1"/>
    </source>
</evidence>
<dbReference type="Proteomes" id="UP001391051">
    <property type="component" value="Unassembled WGS sequence"/>
</dbReference>
<dbReference type="GeneID" id="92079803"/>
<proteinExistence type="predicted"/>
<protein>
    <submittedName>
        <fullName evidence="2">Uncharacterized protein</fullName>
    </submittedName>
</protein>
<evidence type="ECO:0000313" key="3">
    <source>
        <dbReference type="Proteomes" id="UP001391051"/>
    </source>
</evidence>
<gene>
    <name evidence="2" type="ORF">PG986_010519</name>
</gene>